<comment type="caution">
    <text evidence="2">The sequence shown here is derived from an EMBL/GenBank/DDBJ whole genome shotgun (WGS) entry which is preliminary data.</text>
</comment>
<keyword evidence="3" id="KW-1185">Reference proteome</keyword>
<dbReference type="OrthoDB" id="10000732at2"/>
<reference evidence="2 3" key="1">
    <citation type="submission" date="2018-04" db="EMBL/GenBank/DDBJ databases">
        <title>Genomic Encyclopedia of Archaeal and Bacterial Type Strains, Phase II (KMG-II): from individual species to whole genera.</title>
        <authorList>
            <person name="Goeker M."/>
        </authorList>
    </citation>
    <scope>NUCLEOTIDE SEQUENCE [LARGE SCALE GENOMIC DNA]</scope>
    <source>
        <strain evidence="2 3">DSM 29955</strain>
    </source>
</reference>
<feature type="transmembrane region" description="Helical" evidence="1">
    <location>
        <begin position="178"/>
        <end position="201"/>
    </location>
</feature>
<dbReference type="AlphaFoldDB" id="A0A2T6K4N9"/>
<gene>
    <name evidence="2" type="ORF">C8N45_1281</name>
</gene>
<dbReference type="EMBL" id="QBUD01000028">
    <property type="protein sequence ID" value="PUB09584.1"/>
    <property type="molecule type" value="Genomic_DNA"/>
</dbReference>
<sequence>MRHTDVLRRNSFEIQFWGYEIGNVIASMTGAGGVRAFFMDLREAWIESGKSVWQSSLWLAQHFPETFATIGVIMLVILASPVAKLAGRVGGNGASDAVNICAVPLALALLVYAASHSASLFTIAACSFVAGSSLLRGAAAFPMFLKIGGLFLGLGGLVLGVGGAMVLSSGTFGDGSVALALGVTTALTGAYVAGAGLLTYIGGIGACSVAPGEASDRLVIRLAQSTGPIGRVLERWGDPLVSGMVRRYVWPSLFWVDPLTRKRFPFWTSMLARLPWRFATAALALATGTEAGVWFAVANALWAIGDVAIGVLDSEDRAAVAV</sequence>
<evidence type="ECO:0000313" key="2">
    <source>
        <dbReference type="EMBL" id="PUB09584.1"/>
    </source>
</evidence>
<protein>
    <submittedName>
        <fullName evidence="2">Uncharacterized protein</fullName>
    </submittedName>
</protein>
<organism evidence="2 3">
    <name type="scientific">Yoonia sediminilitoris</name>
    <dbReference type="NCBI Taxonomy" id="1286148"/>
    <lineage>
        <taxon>Bacteria</taxon>
        <taxon>Pseudomonadati</taxon>
        <taxon>Pseudomonadota</taxon>
        <taxon>Alphaproteobacteria</taxon>
        <taxon>Rhodobacterales</taxon>
        <taxon>Paracoccaceae</taxon>
        <taxon>Yoonia</taxon>
    </lineage>
</organism>
<feature type="transmembrane region" description="Helical" evidence="1">
    <location>
        <begin position="120"/>
        <end position="138"/>
    </location>
</feature>
<evidence type="ECO:0000256" key="1">
    <source>
        <dbReference type="SAM" id="Phobius"/>
    </source>
</evidence>
<evidence type="ECO:0000313" key="3">
    <source>
        <dbReference type="Proteomes" id="UP000244523"/>
    </source>
</evidence>
<keyword evidence="1" id="KW-0472">Membrane</keyword>
<dbReference type="RefSeq" id="WP_108389177.1">
    <property type="nucleotide sequence ID" value="NZ_QBUD01000028.1"/>
</dbReference>
<feature type="transmembrane region" description="Helical" evidence="1">
    <location>
        <begin position="66"/>
        <end position="85"/>
    </location>
</feature>
<name>A0A2T6K4N9_9RHOB</name>
<feature type="transmembrane region" description="Helical" evidence="1">
    <location>
        <begin position="97"/>
        <end position="114"/>
    </location>
</feature>
<keyword evidence="1" id="KW-1133">Transmembrane helix</keyword>
<proteinExistence type="predicted"/>
<feature type="transmembrane region" description="Helical" evidence="1">
    <location>
        <begin position="21"/>
        <end position="38"/>
    </location>
</feature>
<accession>A0A2T6K4N9</accession>
<dbReference type="Proteomes" id="UP000244523">
    <property type="component" value="Unassembled WGS sequence"/>
</dbReference>
<keyword evidence="1" id="KW-0812">Transmembrane</keyword>
<feature type="transmembrane region" description="Helical" evidence="1">
    <location>
        <begin position="150"/>
        <end position="172"/>
    </location>
</feature>